<keyword evidence="1" id="KW-1133">Transmembrane helix</keyword>
<dbReference type="HOGENOM" id="CLU_2017213_0_0_1"/>
<organism evidence="3">
    <name type="scientific">Caenorhabditis brenneri</name>
    <name type="common">Nematode worm</name>
    <dbReference type="NCBI Taxonomy" id="135651"/>
    <lineage>
        <taxon>Eukaryota</taxon>
        <taxon>Metazoa</taxon>
        <taxon>Ecdysozoa</taxon>
        <taxon>Nematoda</taxon>
        <taxon>Chromadorea</taxon>
        <taxon>Rhabditida</taxon>
        <taxon>Rhabditina</taxon>
        <taxon>Rhabditomorpha</taxon>
        <taxon>Rhabditoidea</taxon>
        <taxon>Rhabditidae</taxon>
        <taxon>Peloderinae</taxon>
        <taxon>Caenorhabditis</taxon>
    </lineage>
</organism>
<gene>
    <name evidence="2" type="ORF">CAEBREN_07035</name>
</gene>
<feature type="transmembrane region" description="Helical" evidence="1">
    <location>
        <begin position="37"/>
        <end position="62"/>
    </location>
</feature>
<keyword evidence="1" id="KW-0812">Transmembrane</keyword>
<reference evidence="3" key="1">
    <citation type="submission" date="2011-07" db="EMBL/GenBank/DDBJ databases">
        <authorList>
            <consortium name="Caenorhabditis brenneri Sequencing and Analysis Consortium"/>
            <person name="Wilson R.K."/>
        </authorList>
    </citation>
    <scope>NUCLEOTIDE SEQUENCE [LARGE SCALE GENOMIC DNA]</scope>
    <source>
        <strain evidence="3">PB2801</strain>
    </source>
</reference>
<accession>G0P7V0</accession>
<dbReference type="Proteomes" id="UP000008068">
    <property type="component" value="Unassembled WGS sequence"/>
</dbReference>
<name>G0P7V0_CAEBE</name>
<evidence type="ECO:0000313" key="3">
    <source>
        <dbReference type="Proteomes" id="UP000008068"/>
    </source>
</evidence>
<sequence>MFDKVVEFDFSEILLLLSSIFLSIVQYVKNKDPLENFIIYLNCLVYLTYFMLSHMATIILTLCGSPVYFAYGGYATNVYYLPFLWIVSVYIVGTKKVKKWKKRKEEEKKEIEFHLAYITVGYS</sequence>
<proteinExistence type="predicted"/>
<feature type="transmembrane region" description="Helical" evidence="1">
    <location>
        <begin position="6"/>
        <end position="25"/>
    </location>
</feature>
<evidence type="ECO:0000256" key="1">
    <source>
        <dbReference type="SAM" id="Phobius"/>
    </source>
</evidence>
<evidence type="ECO:0000313" key="2">
    <source>
        <dbReference type="EMBL" id="EGT47355.1"/>
    </source>
</evidence>
<dbReference type="EMBL" id="GL380121">
    <property type="protein sequence ID" value="EGT47355.1"/>
    <property type="molecule type" value="Genomic_DNA"/>
</dbReference>
<keyword evidence="3" id="KW-1185">Reference proteome</keyword>
<dbReference type="InParanoid" id="G0P7V0"/>
<feature type="transmembrane region" description="Helical" evidence="1">
    <location>
        <begin position="68"/>
        <end position="93"/>
    </location>
</feature>
<dbReference type="AlphaFoldDB" id="G0P7V0"/>
<protein>
    <submittedName>
        <fullName evidence="2">Uncharacterized protein</fullName>
    </submittedName>
</protein>
<keyword evidence="1" id="KW-0472">Membrane</keyword>